<accession>A0A8S0FSF8</accession>
<protein>
    <submittedName>
        <fullName evidence="1">Uncharacterized protein</fullName>
    </submittedName>
</protein>
<dbReference type="Proteomes" id="UP000467488">
    <property type="component" value="Chromosome"/>
</dbReference>
<organism evidence="1 2">
    <name type="scientific">Escherichia coli</name>
    <dbReference type="NCBI Taxonomy" id="562"/>
    <lineage>
        <taxon>Bacteria</taxon>
        <taxon>Pseudomonadati</taxon>
        <taxon>Pseudomonadota</taxon>
        <taxon>Gammaproteobacteria</taxon>
        <taxon>Enterobacterales</taxon>
        <taxon>Enterobacteriaceae</taxon>
        <taxon>Escherichia</taxon>
    </lineage>
</organism>
<name>A0A8S0FSF8_ECOLX</name>
<dbReference type="AlphaFoldDB" id="A0A8S0FSF8"/>
<dbReference type="EMBL" id="AP022360">
    <property type="protein sequence ID" value="BBU83215.1"/>
    <property type="molecule type" value="Genomic_DNA"/>
</dbReference>
<sequence length="141" mass="15007">MRATGRGIKWGTLGAAGLIGGAAAGALAMNAETSEKLGLAKSYGVGVEKYAAWENIGKAAGLNGENIGDLSEELTNKIGEIGNEKSLNPMLFQIGLTKKRMAGWDREKQFNEVMRRISEMKDEKQAASLADQLLRSHGGRG</sequence>
<evidence type="ECO:0000313" key="1">
    <source>
        <dbReference type="EMBL" id="BBU83215.1"/>
    </source>
</evidence>
<gene>
    <name evidence="1" type="ORF">EIMP300_46150</name>
</gene>
<reference evidence="1 2" key="1">
    <citation type="submission" date="2020-01" db="EMBL/GenBank/DDBJ databases">
        <title>Dynamics of blaIMP-6 dissemination in carbapenem resistant Enterobacteriacea isolated from regional surveillance in Osaka, Japan.</title>
        <authorList>
            <person name="Abe R."/>
            <person name="Akeda Y."/>
            <person name="Sugawara Y."/>
            <person name="Yamamoto N."/>
            <person name="Tomono K."/>
            <person name="Takeuchi D."/>
            <person name="Kawahara R."/>
            <person name="Hamada S."/>
        </authorList>
    </citation>
    <scope>NUCLEOTIDE SEQUENCE [LARGE SCALE GENOMIC DNA]</scope>
    <source>
        <strain evidence="1 2">E300</strain>
    </source>
</reference>
<proteinExistence type="predicted"/>
<evidence type="ECO:0000313" key="2">
    <source>
        <dbReference type="Proteomes" id="UP000467488"/>
    </source>
</evidence>